<dbReference type="InterPro" id="IPR050223">
    <property type="entry name" value="D-isomer_2-hydroxyacid_DH"/>
</dbReference>
<dbReference type="GO" id="GO:0005829">
    <property type="term" value="C:cytosol"/>
    <property type="evidence" value="ECO:0007669"/>
    <property type="project" value="TreeGrafter"/>
</dbReference>
<feature type="domain" description="D-isomer specific 2-hydroxyacid dehydrogenase NAD-binding" evidence="4">
    <location>
        <begin position="136"/>
        <end position="316"/>
    </location>
</feature>
<keyword evidence="6" id="KW-1185">Reference proteome</keyword>
<dbReference type="OrthoDB" id="9991913at2759"/>
<evidence type="ECO:0000256" key="1">
    <source>
        <dbReference type="ARBA" id="ARBA00023002"/>
    </source>
</evidence>
<evidence type="ECO:0000256" key="2">
    <source>
        <dbReference type="RuleBase" id="RU003719"/>
    </source>
</evidence>
<evidence type="ECO:0000313" key="5">
    <source>
        <dbReference type="EMBL" id="TVY46804.1"/>
    </source>
</evidence>
<dbReference type="PANTHER" id="PTHR10996:SF281">
    <property type="entry name" value="D-ISOMER SPECIFIC 2-HYDROXYACID DEHYDROGENASE NAD-BINDING DOMAIN-CONTAINING PROTEIN-RELATED"/>
    <property type="match status" value="1"/>
</dbReference>
<comment type="similarity">
    <text evidence="2">Belongs to the D-isomer specific 2-hydroxyacid dehydrogenase family.</text>
</comment>
<dbReference type="SUPFAM" id="SSF52283">
    <property type="entry name" value="Formate/glycerate dehydrogenase catalytic domain-like"/>
    <property type="match status" value="1"/>
</dbReference>
<dbReference type="PANTHER" id="PTHR10996">
    <property type="entry name" value="2-HYDROXYACID DEHYDROGENASE-RELATED"/>
    <property type="match status" value="1"/>
</dbReference>
<evidence type="ECO:0000259" key="4">
    <source>
        <dbReference type="Pfam" id="PF02826"/>
    </source>
</evidence>
<keyword evidence="1 2" id="KW-0560">Oxidoreductase</keyword>
<reference evidence="5 6" key="1">
    <citation type="submission" date="2018-05" db="EMBL/GenBank/DDBJ databases">
        <title>Genome sequencing and assembly of the regulated plant pathogen Lachnellula willkommii and related sister species for the development of diagnostic species identification markers.</title>
        <authorList>
            <person name="Giroux E."/>
            <person name="Bilodeau G."/>
        </authorList>
    </citation>
    <scope>NUCLEOTIDE SEQUENCE [LARGE SCALE GENOMIC DNA]</scope>
    <source>
        <strain evidence="5 6">CBS 160.35</strain>
    </source>
</reference>
<proteinExistence type="inferred from homology"/>
<accession>A0A8H8S4P4</accession>
<evidence type="ECO:0000259" key="3">
    <source>
        <dbReference type="Pfam" id="PF00389"/>
    </source>
</evidence>
<organism evidence="5 6">
    <name type="scientific">Lachnellula occidentalis</name>
    <dbReference type="NCBI Taxonomy" id="215460"/>
    <lineage>
        <taxon>Eukaryota</taxon>
        <taxon>Fungi</taxon>
        <taxon>Dikarya</taxon>
        <taxon>Ascomycota</taxon>
        <taxon>Pezizomycotina</taxon>
        <taxon>Leotiomycetes</taxon>
        <taxon>Helotiales</taxon>
        <taxon>Lachnaceae</taxon>
        <taxon>Lachnellula</taxon>
    </lineage>
</organism>
<dbReference type="GO" id="GO:0016618">
    <property type="term" value="F:hydroxypyruvate reductase [NAD(P)H] activity"/>
    <property type="evidence" value="ECO:0007669"/>
    <property type="project" value="TreeGrafter"/>
</dbReference>
<dbReference type="Gene3D" id="3.40.50.720">
    <property type="entry name" value="NAD(P)-binding Rossmann-like Domain"/>
    <property type="match status" value="2"/>
</dbReference>
<protein>
    <submittedName>
        <fullName evidence="5">Putative 2-hydroxyacid dehydrogenase</fullName>
    </submittedName>
</protein>
<comment type="caution">
    <text evidence="5">The sequence shown here is derived from an EMBL/GenBank/DDBJ whole genome shotgun (WGS) entry which is preliminary data.</text>
</comment>
<evidence type="ECO:0000313" key="6">
    <source>
        <dbReference type="Proteomes" id="UP000443090"/>
    </source>
</evidence>
<dbReference type="CDD" id="cd12168">
    <property type="entry name" value="Mand_dh_like"/>
    <property type="match status" value="1"/>
</dbReference>
<dbReference type="GO" id="GO:0030267">
    <property type="term" value="F:glyoxylate reductase (NADPH) activity"/>
    <property type="evidence" value="ECO:0007669"/>
    <property type="project" value="TreeGrafter"/>
</dbReference>
<dbReference type="Pfam" id="PF02826">
    <property type="entry name" value="2-Hacid_dh_C"/>
    <property type="match status" value="1"/>
</dbReference>
<dbReference type="Pfam" id="PF00389">
    <property type="entry name" value="2-Hacid_dh"/>
    <property type="match status" value="1"/>
</dbReference>
<name>A0A8H8S4P4_9HELO</name>
<dbReference type="AlphaFoldDB" id="A0A8H8S4P4"/>
<dbReference type="Proteomes" id="UP000443090">
    <property type="component" value="Unassembled WGS sequence"/>
</dbReference>
<gene>
    <name evidence="5" type="ORF">LOCC1_G003178</name>
</gene>
<dbReference type="InterPro" id="IPR006140">
    <property type="entry name" value="D-isomer_DH_NAD-bd"/>
</dbReference>
<dbReference type="SUPFAM" id="SSF51735">
    <property type="entry name" value="NAD(P)-binding Rossmann-fold domains"/>
    <property type="match status" value="1"/>
</dbReference>
<sequence>MEIENAIPLSKPTILLVSSDTRTILPPQWERVQQKFNILIYNCTSVEEFCKRLSPGGVYSNLNAIVRTGWLKAEPYSTHLLFTTAVAKHYPPSLKLIVCSGHGYDAADVDTLTEMGIWYCNTPNTCTEAVANTALYLILSAYRYFSFAERCARDDWALSRSLGMKAVDPLGTRLGVVGLGDIGTRIARKAALGLGMKLCYYNRRRDEKREAQVGAEISYCESLAELLKISDCVVLACPYTPATHHMLSSKEFGLGKEGGMRVVNIARGRLIDEAALLQALRDQKVVGVGLDVHENEPGINEEWADNYMATVLPHIGVCSRTSWDGFEKVCWDNAEAFFETGKPLTPVNSIT</sequence>
<dbReference type="EMBL" id="QGMI01000126">
    <property type="protein sequence ID" value="TVY46804.1"/>
    <property type="molecule type" value="Genomic_DNA"/>
</dbReference>
<dbReference type="GO" id="GO:0051287">
    <property type="term" value="F:NAD binding"/>
    <property type="evidence" value="ECO:0007669"/>
    <property type="project" value="InterPro"/>
</dbReference>
<feature type="domain" description="D-isomer specific 2-hydroxyacid dehydrogenase catalytic" evidence="3">
    <location>
        <begin position="84"/>
        <end position="348"/>
    </location>
</feature>
<dbReference type="InterPro" id="IPR006139">
    <property type="entry name" value="D-isomer_2_OHA_DH_cat_dom"/>
</dbReference>
<dbReference type="InterPro" id="IPR036291">
    <property type="entry name" value="NAD(P)-bd_dom_sf"/>
</dbReference>